<protein>
    <recommendedName>
        <fullName evidence="1">IrrE N-terminal-like domain-containing protein</fullName>
    </recommendedName>
</protein>
<dbReference type="Proteomes" id="UP000182229">
    <property type="component" value="Unassembled WGS sequence"/>
</dbReference>
<gene>
    <name evidence="2" type="ORF">BON30_15985</name>
</gene>
<keyword evidence="3" id="KW-1185">Reference proteome</keyword>
<reference evidence="3" key="1">
    <citation type="submission" date="2016-11" db="EMBL/GenBank/DDBJ databases">
        <authorList>
            <person name="Shukria A."/>
            <person name="Stevens D.C."/>
        </authorList>
    </citation>
    <scope>NUCLEOTIDE SEQUENCE [LARGE SCALE GENOMIC DNA]</scope>
    <source>
        <strain evidence="3">Cbfe23</strain>
    </source>
</reference>
<dbReference type="EMBL" id="MPIN01000003">
    <property type="protein sequence ID" value="OJH40501.1"/>
    <property type="molecule type" value="Genomic_DNA"/>
</dbReference>
<feature type="domain" description="IrrE N-terminal-like" evidence="1">
    <location>
        <begin position="75"/>
        <end position="110"/>
    </location>
</feature>
<accession>A0A1L9BE19</accession>
<evidence type="ECO:0000259" key="1">
    <source>
        <dbReference type="Pfam" id="PF06114"/>
    </source>
</evidence>
<sequence length="246" mass="28225">MTEGWLQEAVKVCHLPRSPSLEDVLARARVPLRLVPKAEPRLTSDHVKNWLKSRGRAHHSLPRKSRRLHGCMVAHTGRGVLFYDRDDDEVQRRFTLVHEVAHFVLDHLLLRARARRVFGEDILPVLDGLRDPTPHEALFSVLERIPFGVQVRLMERTASGDPCTGKAMESELRADRLAFELLAPAEEVLPLVRRLSRQDVEAELVSRFGLPPKESRSYVRWLLAREPARRPFFLKFAPMKEPSYGG</sequence>
<dbReference type="OrthoDB" id="5382606at2"/>
<reference evidence="2 3" key="2">
    <citation type="submission" date="2016-12" db="EMBL/GenBank/DDBJ databases">
        <title>Draft Genome Sequence of Cystobacter ferrugineus Strain Cbfe23.</title>
        <authorList>
            <person name="Akbar S."/>
            <person name="Dowd S.E."/>
            <person name="Stevens D.C."/>
        </authorList>
    </citation>
    <scope>NUCLEOTIDE SEQUENCE [LARGE SCALE GENOMIC DNA]</scope>
    <source>
        <strain evidence="2 3">Cbfe23</strain>
    </source>
</reference>
<dbReference type="Gene3D" id="1.10.10.2910">
    <property type="match status" value="1"/>
</dbReference>
<dbReference type="STRING" id="83449.BON30_15985"/>
<comment type="caution">
    <text evidence="2">The sequence shown here is derived from an EMBL/GenBank/DDBJ whole genome shotgun (WGS) entry which is preliminary data.</text>
</comment>
<dbReference type="InterPro" id="IPR010359">
    <property type="entry name" value="IrrE_HExxH"/>
</dbReference>
<evidence type="ECO:0000313" key="3">
    <source>
        <dbReference type="Proteomes" id="UP000182229"/>
    </source>
</evidence>
<dbReference type="Pfam" id="PF06114">
    <property type="entry name" value="Peptidase_M78"/>
    <property type="match status" value="1"/>
</dbReference>
<proteinExistence type="predicted"/>
<dbReference type="AlphaFoldDB" id="A0A1L9BE19"/>
<organism evidence="2 3">
    <name type="scientific">Cystobacter ferrugineus</name>
    <dbReference type="NCBI Taxonomy" id="83449"/>
    <lineage>
        <taxon>Bacteria</taxon>
        <taxon>Pseudomonadati</taxon>
        <taxon>Myxococcota</taxon>
        <taxon>Myxococcia</taxon>
        <taxon>Myxococcales</taxon>
        <taxon>Cystobacterineae</taxon>
        <taxon>Archangiaceae</taxon>
        <taxon>Cystobacter</taxon>
    </lineage>
</organism>
<name>A0A1L9BE19_9BACT</name>
<evidence type="ECO:0000313" key="2">
    <source>
        <dbReference type="EMBL" id="OJH40501.1"/>
    </source>
</evidence>